<protein>
    <submittedName>
        <fullName evidence="3">Phage tail protein</fullName>
    </submittedName>
</protein>
<dbReference type="InterPro" id="IPR053981">
    <property type="entry name" value="Gp44/GpP-like_2nd"/>
</dbReference>
<evidence type="ECO:0000259" key="1">
    <source>
        <dbReference type="Pfam" id="PF21683"/>
    </source>
</evidence>
<dbReference type="Proteomes" id="UP000244920">
    <property type="component" value="Chromosome"/>
</dbReference>
<name>A0A2U8FKH7_9PAST</name>
<evidence type="ECO:0000313" key="4">
    <source>
        <dbReference type="Proteomes" id="UP000244920"/>
    </source>
</evidence>
<reference evidence="4" key="1">
    <citation type="submission" date="2018-05" db="EMBL/GenBank/DDBJ databases">
        <title>Complete genome sequence of Actinobacillus porcitonsillarum reference strain 9953L55 (CCUG 46996).</title>
        <authorList>
            <person name="Dona V."/>
            <person name="Perreten V."/>
        </authorList>
    </citation>
    <scope>NUCLEOTIDE SEQUENCE [LARGE SCALE GENOMIC DNA]</scope>
    <source>
        <strain evidence="4">9953L55</strain>
    </source>
</reference>
<organism evidence="3 4">
    <name type="scientific">Actinobacillus porcitonsillarum</name>
    <dbReference type="NCBI Taxonomy" id="189834"/>
    <lineage>
        <taxon>Bacteria</taxon>
        <taxon>Pseudomonadati</taxon>
        <taxon>Pseudomonadota</taxon>
        <taxon>Gammaproteobacteria</taxon>
        <taxon>Pasteurellales</taxon>
        <taxon>Pasteurellaceae</taxon>
        <taxon>Actinobacillus</taxon>
    </lineage>
</organism>
<feature type="domain" description="Baseplate hub protein gp44/GpP-like second" evidence="2">
    <location>
        <begin position="92"/>
        <end position="177"/>
    </location>
</feature>
<accession>A0A2U8FKH7</accession>
<dbReference type="EMBL" id="CP029206">
    <property type="protein sequence ID" value="AWI51433.1"/>
    <property type="molecule type" value="Genomic_DNA"/>
</dbReference>
<dbReference type="Pfam" id="PF22255">
    <property type="entry name" value="Gp44-like_2nd"/>
    <property type="match status" value="1"/>
</dbReference>
<dbReference type="Gene3D" id="2.30.300.10">
    <property type="entry name" value="Baseplate protein-like domain - beta roll fold"/>
    <property type="match status" value="1"/>
</dbReference>
<dbReference type="Gene3D" id="3.55.50.10">
    <property type="entry name" value="Baseplate protein-like domains"/>
    <property type="match status" value="1"/>
</dbReference>
<dbReference type="KEGG" id="apor:DDU33_08030"/>
<dbReference type="AlphaFoldDB" id="A0A2U8FKH7"/>
<dbReference type="Pfam" id="PF07409">
    <property type="entry name" value="GP46"/>
    <property type="match status" value="1"/>
</dbReference>
<dbReference type="Pfam" id="PF21683">
    <property type="entry name" value="GpP-like_1st"/>
    <property type="match status" value="1"/>
</dbReference>
<sequence length="305" mass="33986">MTDQIKVELYLNGKIFSGWKTINVQRSLESMSGRFDLGVAVRPTDDMSGLAAGSALVLKIGGQPIITGYLDERKQSIDGANKTILINGRDKTCDLVDCAIIHNSYQFKNQTAKQIAEAICKPFGINVVWSVNTPEANERIPVWQVEPGETAFDNLSKIARHKGVLVTSDVNGNLVFTEPSTKHVGELTLGVNLLELEQTDSWHQRFTDLRVGNERGWWGDSYNTDDYQMGSKLWTLSRSKQLPEILDDAQRYAEQALKWMIADGVVRSYQVVASNPKHSVLLLEISVVLPDGSTEQRTFNASWSV</sequence>
<keyword evidence="4" id="KW-1185">Reference proteome</keyword>
<dbReference type="InterPro" id="IPR023399">
    <property type="entry name" value="Baseplate-like_2-layer_sand"/>
</dbReference>
<feature type="domain" description="Baseplate hub protein gp44-like N-terminal" evidence="1">
    <location>
        <begin position="6"/>
        <end position="90"/>
    </location>
</feature>
<dbReference type="SUPFAM" id="SSF69279">
    <property type="entry name" value="Phage tail proteins"/>
    <property type="match status" value="2"/>
</dbReference>
<dbReference type="RefSeq" id="WP_108924321.1">
    <property type="nucleotide sequence ID" value="NZ_CP029206.1"/>
</dbReference>
<dbReference type="InterPro" id="IPR049354">
    <property type="entry name" value="GpP-like_N"/>
</dbReference>
<proteinExistence type="predicted"/>
<evidence type="ECO:0000259" key="2">
    <source>
        <dbReference type="Pfam" id="PF22255"/>
    </source>
</evidence>
<evidence type="ECO:0000313" key="3">
    <source>
        <dbReference type="EMBL" id="AWI51433.1"/>
    </source>
</evidence>
<gene>
    <name evidence="3" type="ORF">DDU33_08030</name>
</gene>
<dbReference type="InterPro" id="IPR010877">
    <property type="entry name" value="Phage_Mu_Gp46"/>
</dbReference>
<dbReference type="Gene3D" id="3.30.1920.10">
    <property type="entry name" value="Baseplate protein-like domains - 2 layer sandwich fold"/>
    <property type="match status" value="1"/>
</dbReference>